<keyword evidence="5 12" id="KW-0808">Transferase</keyword>
<evidence type="ECO:0000256" key="5">
    <source>
        <dbReference type="ARBA" id="ARBA00022679"/>
    </source>
</evidence>
<comment type="catalytic activity">
    <reaction evidence="12">
        <text>a ribonucleoside 5'-diphosphate + ATP = a ribonucleoside 5'-triphosphate + ADP</text>
        <dbReference type="Rhea" id="RHEA:18113"/>
        <dbReference type="ChEBI" id="CHEBI:30616"/>
        <dbReference type="ChEBI" id="CHEBI:57930"/>
        <dbReference type="ChEBI" id="CHEBI:61557"/>
        <dbReference type="ChEBI" id="CHEBI:456216"/>
        <dbReference type="EC" id="2.7.4.6"/>
    </reaction>
</comment>
<comment type="subunit">
    <text evidence="12">Homotetramer.</text>
</comment>
<dbReference type="SMART" id="SM00562">
    <property type="entry name" value="NDK"/>
    <property type="match status" value="1"/>
</dbReference>
<dbReference type="NCBIfam" id="NF001908">
    <property type="entry name" value="PRK00668.1"/>
    <property type="match status" value="1"/>
</dbReference>
<evidence type="ECO:0000256" key="8">
    <source>
        <dbReference type="ARBA" id="ARBA00022777"/>
    </source>
</evidence>
<feature type="binding site" evidence="12 13">
    <location>
        <position position="114"/>
    </location>
    <ligand>
        <name>ATP</name>
        <dbReference type="ChEBI" id="CHEBI:30616"/>
    </ligand>
</feature>
<keyword evidence="8 12" id="KW-0418">Kinase</keyword>
<dbReference type="GO" id="GO:0005524">
    <property type="term" value="F:ATP binding"/>
    <property type="evidence" value="ECO:0007669"/>
    <property type="project" value="UniProtKB-UniRule"/>
</dbReference>
<dbReference type="InterPro" id="IPR034907">
    <property type="entry name" value="NDK-like_dom"/>
</dbReference>
<dbReference type="SUPFAM" id="SSF54919">
    <property type="entry name" value="Nucleoside diphosphate kinase, NDK"/>
    <property type="match status" value="1"/>
</dbReference>
<keyword evidence="10 12" id="KW-0460">Magnesium</keyword>
<dbReference type="HAMAP" id="MF_00451">
    <property type="entry name" value="NDP_kinase"/>
    <property type="match status" value="1"/>
</dbReference>
<dbReference type="PANTHER" id="PTHR46161">
    <property type="entry name" value="NUCLEOSIDE DIPHOSPHATE KINASE"/>
    <property type="match status" value="1"/>
</dbReference>
<dbReference type="Pfam" id="PF00334">
    <property type="entry name" value="NDK"/>
    <property type="match status" value="1"/>
</dbReference>
<feature type="active site" description="Pros-phosphohistidine intermediate" evidence="12 13">
    <location>
        <position position="117"/>
    </location>
</feature>
<dbReference type="GO" id="GO:0004550">
    <property type="term" value="F:nucleoside diphosphate kinase activity"/>
    <property type="evidence" value="ECO:0007669"/>
    <property type="project" value="UniProtKB-UniRule"/>
</dbReference>
<comment type="similarity">
    <text evidence="1 12 13 14">Belongs to the NDK family.</text>
</comment>
<gene>
    <name evidence="12 16" type="primary">ndk</name>
    <name evidence="16" type="ORF">ERCIKOCA2762_508</name>
</gene>
<keyword evidence="11 12" id="KW-0546">Nucleotide metabolism</keyword>
<dbReference type="AlphaFoldDB" id="A0A451DAI5"/>
<keyword evidence="7 12" id="KW-0547">Nucleotide-binding</keyword>
<proteinExistence type="inferred from homology"/>
<sequence>MMIERTFSIIKPHAVAKNIIGAILNVLEHAGFKIIAVKMLHISLEQAAEFYSEHKEKPFFEEVIQCITSGPAIIFILEKNNAIQHFRDLIGATNPKNAIAGTIRAKYATNITENAIHGSDSAVSARREMTYFFQDHEIFPQFW</sequence>
<evidence type="ECO:0000256" key="14">
    <source>
        <dbReference type="RuleBase" id="RU004011"/>
    </source>
</evidence>
<feature type="binding site" evidence="12 13">
    <location>
        <position position="104"/>
    </location>
    <ligand>
        <name>ATP</name>
        <dbReference type="ChEBI" id="CHEBI:30616"/>
    </ligand>
</feature>
<keyword evidence="6 12" id="KW-0479">Metal-binding</keyword>
<evidence type="ECO:0000256" key="3">
    <source>
        <dbReference type="ARBA" id="ARBA00017632"/>
    </source>
</evidence>
<dbReference type="Gene3D" id="3.30.70.141">
    <property type="entry name" value="Nucleoside diphosphate kinase-like domain"/>
    <property type="match status" value="1"/>
</dbReference>
<evidence type="ECO:0000256" key="11">
    <source>
        <dbReference type="ARBA" id="ARBA00023080"/>
    </source>
</evidence>
<feature type="binding site" evidence="12 13">
    <location>
        <position position="93"/>
    </location>
    <ligand>
        <name>ATP</name>
        <dbReference type="ChEBI" id="CHEBI:30616"/>
    </ligand>
</feature>
<evidence type="ECO:0000256" key="12">
    <source>
        <dbReference type="HAMAP-Rule" id="MF_00451"/>
    </source>
</evidence>
<organism evidence="16 17">
    <name type="scientific">Candidatus Erwinia haradaeae</name>
    <dbReference type="NCBI Taxonomy" id="1922217"/>
    <lineage>
        <taxon>Bacteria</taxon>
        <taxon>Pseudomonadati</taxon>
        <taxon>Pseudomonadota</taxon>
        <taxon>Gammaproteobacteria</taxon>
        <taxon>Enterobacterales</taxon>
        <taxon>Erwiniaceae</taxon>
        <taxon>Erwinia</taxon>
    </lineage>
</organism>
<feature type="binding site" evidence="12 13">
    <location>
        <position position="59"/>
    </location>
    <ligand>
        <name>ATP</name>
        <dbReference type="ChEBI" id="CHEBI:30616"/>
    </ligand>
</feature>
<keyword evidence="4 12" id="KW-0597">Phosphoprotein</keyword>
<comment type="catalytic activity">
    <reaction evidence="12">
        <text>a 2'-deoxyribonucleoside 5'-diphosphate + ATP = a 2'-deoxyribonucleoside 5'-triphosphate + ADP</text>
        <dbReference type="Rhea" id="RHEA:44640"/>
        <dbReference type="ChEBI" id="CHEBI:30616"/>
        <dbReference type="ChEBI" id="CHEBI:61560"/>
        <dbReference type="ChEBI" id="CHEBI:73316"/>
        <dbReference type="ChEBI" id="CHEBI:456216"/>
        <dbReference type="EC" id="2.7.4.6"/>
    </reaction>
</comment>
<comment type="function">
    <text evidence="12">Major role in the synthesis of nucleoside triphosphates other than ATP. The ATP gamma phosphate is transferred to the NDP beta phosphate via a ping-pong mechanism, using a phosphorylated active-site intermediate.</text>
</comment>
<dbReference type="GO" id="GO:0006228">
    <property type="term" value="P:UTP biosynthetic process"/>
    <property type="evidence" value="ECO:0007669"/>
    <property type="project" value="UniProtKB-UniRule"/>
</dbReference>
<evidence type="ECO:0000256" key="2">
    <source>
        <dbReference type="ARBA" id="ARBA00012966"/>
    </source>
</evidence>
<dbReference type="InterPro" id="IPR036850">
    <property type="entry name" value="NDK-like_dom_sf"/>
</dbReference>
<dbReference type="PRINTS" id="PR01243">
    <property type="entry name" value="NUCDPKINASE"/>
</dbReference>
<evidence type="ECO:0000259" key="15">
    <source>
        <dbReference type="SMART" id="SM00562"/>
    </source>
</evidence>
<reference evidence="16 17" key="1">
    <citation type="submission" date="2019-02" db="EMBL/GenBank/DDBJ databases">
        <authorList>
            <person name="Manzano-Marin A."/>
            <person name="Manzano-Marin A."/>
        </authorList>
    </citation>
    <scope>NUCLEOTIDE SEQUENCE [LARGE SCALE GENOMIC DNA]</scope>
    <source>
        <strain evidence="16 17">ErCikochiana</strain>
    </source>
</reference>
<dbReference type="OrthoDB" id="9801161at2"/>
<dbReference type="GO" id="GO:0046872">
    <property type="term" value="F:metal ion binding"/>
    <property type="evidence" value="ECO:0007669"/>
    <property type="project" value="UniProtKB-KW"/>
</dbReference>
<keyword evidence="12" id="KW-0963">Cytoplasm</keyword>
<evidence type="ECO:0000256" key="7">
    <source>
        <dbReference type="ARBA" id="ARBA00022741"/>
    </source>
</evidence>
<dbReference type="FunFam" id="3.30.70.141:FF:000003">
    <property type="entry name" value="Nucleoside diphosphate kinase"/>
    <property type="match status" value="1"/>
</dbReference>
<evidence type="ECO:0000313" key="16">
    <source>
        <dbReference type="EMBL" id="VFP83262.1"/>
    </source>
</evidence>
<evidence type="ECO:0000256" key="13">
    <source>
        <dbReference type="PROSITE-ProRule" id="PRU00706"/>
    </source>
</evidence>
<evidence type="ECO:0000256" key="10">
    <source>
        <dbReference type="ARBA" id="ARBA00022842"/>
    </source>
</evidence>
<dbReference type="CDD" id="cd04413">
    <property type="entry name" value="NDPk_I"/>
    <property type="match status" value="1"/>
</dbReference>
<dbReference type="GO" id="GO:0006183">
    <property type="term" value="P:GTP biosynthetic process"/>
    <property type="evidence" value="ECO:0007669"/>
    <property type="project" value="UniProtKB-UniRule"/>
</dbReference>
<evidence type="ECO:0000256" key="4">
    <source>
        <dbReference type="ARBA" id="ARBA00022553"/>
    </source>
</evidence>
<dbReference type="GO" id="GO:0005737">
    <property type="term" value="C:cytoplasm"/>
    <property type="evidence" value="ECO:0007669"/>
    <property type="project" value="UniProtKB-SubCell"/>
</dbReference>
<dbReference type="RefSeq" id="WP_157988800.1">
    <property type="nucleotide sequence ID" value="NZ_LR217715.1"/>
</dbReference>
<name>A0A451DAI5_9GAMM</name>
<dbReference type="PROSITE" id="PS51374">
    <property type="entry name" value="NDPK_LIKE"/>
    <property type="match status" value="1"/>
</dbReference>
<dbReference type="PANTHER" id="PTHR46161:SF3">
    <property type="entry name" value="NUCLEOSIDE DIPHOSPHATE KINASE DDB_G0292928-RELATED"/>
    <property type="match status" value="1"/>
</dbReference>
<comment type="subcellular location">
    <subcellularLocation>
        <location evidence="12">Cytoplasm</location>
    </subcellularLocation>
</comment>
<dbReference type="EC" id="2.7.4.6" evidence="2 12"/>
<dbReference type="GO" id="GO:0006241">
    <property type="term" value="P:CTP biosynthetic process"/>
    <property type="evidence" value="ECO:0007669"/>
    <property type="project" value="UniProtKB-UniRule"/>
</dbReference>
<feature type="binding site" evidence="12 13">
    <location>
        <position position="11"/>
    </location>
    <ligand>
        <name>ATP</name>
        <dbReference type="ChEBI" id="CHEBI:30616"/>
    </ligand>
</feature>
<dbReference type="InterPro" id="IPR001564">
    <property type="entry name" value="Nucleoside_diP_kinase"/>
</dbReference>
<comment type="cofactor">
    <cofactor evidence="12">
        <name>Mg(2+)</name>
        <dbReference type="ChEBI" id="CHEBI:18420"/>
    </cofactor>
</comment>
<evidence type="ECO:0000256" key="6">
    <source>
        <dbReference type="ARBA" id="ARBA00022723"/>
    </source>
</evidence>
<evidence type="ECO:0000256" key="9">
    <source>
        <dbReference type="ARBA" id="ARBA00022840"/>
    </source>
</evidence>
<feature type="domain" description="Nucleoside diphosphate kinase-like" evidence="15">
    <location>
        <begin position="3"/>
        <end position="140"/>
    </location>
</feature>
<protein>
    <recommendedName>
        <fullName evidence="3 12">Nucleoside diphosphate kinase</fullName>
        <shortName evidence="12">NDK</shortName>
        <shortName evidence="12">NDP kinase</shortName>
        <ecNumber evidence="2 12">2.7.4.6</ecNumber>
    </recommendedName>
    <alternativeName>
        <fullName evidence="12">Nucleoside-2-P kinase</fullName>
    </alternativeName>
</protein>
<keyword evidence="9 12" id="KW-0067">ATP-binding</keyword>
<dbReference type="Proteomes" id="UP000294368">
    <property type="component" value="Chromosome"/>
</dbReference>
<accession>A0A451DAI5</accession>
<evidence type="ECO:0000256" key="1">
    <source>
        <dbReference type="ARBA" id="ARBA00008142"/>
    </source>
</evidence>
<dbReference type="EMBL" id="LR217715">
    <property type="protein sequence ID" value="VFP83262.1"/>
    <property type="molecule type" value="Genomic_DNA"/>
</dbReference>
<evidence type="ECO:0000313" key="17">
    <source>
        <dbReference type="Proteomes" id="UP000294368"/>
    </source>
</evidence>
<feature type="binding site" evidence="12 13">
    <location>
        <position position="87"/>
    </location>
    <ligand>
        <name>ATP</name>
        <dbReference type="ChEBI" id="CHEBI:30616"/>
    </ligand>
</feature>